<sequence>MDQTRNASYWPAGWDLERLMNSQATGGLNNLTGDHAAAIRAGLIADLGEPAFQEIMNEVDRRKQSDAAAVTGAAPSEPPFMETMRLHEARGQPKWDSWGFVVYRSPEILDDAYWAACKQRFAQILDESIGPCRGYPGLEEVMERMQNDWIENFDETSDGSCASIARIAARDGKLNDGEPRLWPSSPTPGMHHGLCLYITPASLHSILHCPLPSAAPSREQRKEMPFVVAVSLHAAASDERGNRGVEEEEEDPPWRGYFNVAVESLLMSLFPIVADEMMEPIRIGSHIRGEDVWVDHTRFGVFKPGLGFGTWDGRVRRLGT</sequence>
<accession>A0ABR1RA42</accession>
<keyword evidence="2" id="KW-1185">Reference proteome</keyword>
<dbReference type="Proteomes" id="UP001396898">
    <property type="component" value="Unassembled WGS sequence"/>
</dbReference>
<evidence type="ECO:0000313" key="1">
    <source>
        <dbReference type="EMBL" id="KAK8005966.1"/>
    </source>
</evidence>
<protein>
    <submittedName>
        <fullName evidence="1">Monooxygenase- FAD-binding</fullName>
    </submittedName>
</protein>
<comment type="caution">
    <text evidence="1">The sequence shown here is derived from an EMBL/GenBank/DDBJ whole genome shotgun (WGS) entry which is preliminary data.</text>
</comment>
<organism evidence="1 2">
    <name type="scientific">Apiospora marii</name>
    <dbReference type="NCBI Taxonomy" id="335849"/>
    <lineage>
        <taxon>Eukaryota</taxon>
        <taxon>Fungi</taxon>
        <taxon>Dikarya</taxon>
        <taxon>Ascomycota</taxon>
        <taxon>Pezizomycotina</taxon>
        <taxon>Sordariomycetes</taxon>
        <taxon>Xylariomycetidae</taxon>
        <taxon>Amphisphaeriales</taxon>
        <taxon>Apiosporaceae</taxon>
        <taxon>Apiospora</taxon>
    </lineage>
</organism>
<name>A0ABR1RA42_9PEZI</name>
<dbReference type="GO" id="GO:0004497">
    <property type="term" value="F:monooxygenase activity"/>
    <property type="evidence" value="ECO:0007669"/>
    <property type="project" value="UniProtKB-KW"/>
</dbReference>
<evidence type="ECO:0000313" key="2">
    <source>
        <dbReference type="Proteomes" id="UP001396898"/>
    </source>
</evidence>
<proteinExistence type="predicted"/>
<gene>
    <name evidence="1" type="ORF">PG991_012263</name>
</gene>
<dbReference type="EMBL" id="JAQQWI010000017">
    <property type="protein sequence ID" value="KAK8005966.1"/>
    <property type="molecule type" value="Genomic_DNA"/>
</dbReference>
<keyword evidence="1" id="KW-0503">Monooxygenase</keyword>
<keyword evidence="1" id="KW-0560">Oxidoreductase</keyword>
<reference evidence="1 2" key="1">
    <citation type="submission" date="2023-01" db="EMBL/GenBank/DDBJ databases">
        <title>Analysis of 21 Apiospora genomes using comparative genomics revels a genus with tremendous synthesis potential of carbohydrate active enzymes and secondary metabolites.</title>
        <authorList>
            <person name="Sorensen T."/>
        </authorList>
    </citation>
    <scope>NUCLEOTIDE SEQUENCE [LARGE SCALE GENOMIC DNA]</scope>
    <source>
        <strain evidence="1 2">CBS 20057</strain>
    </source>
</reference>